<feature type="compositionally biased region" description="Basic residues" evidence="1">
    <location>
        <begin position="655"/>
        <end position="671"/>
    </location>
</feature>
<sequence length="1525" mass="161304">MSEEDNPPGNTAAPSPSPSSSTHNALSLGEIAEALTYTSRPFNGEGAAALVSSLEEDLQALRLPSLLRILHAAQPLSSVPTLSTAERPGRDRGQGGVAGEADGCAVVKKDKRSSDPLSPLLDRTVAALESVAASHPSSEGVEAVSVHLAPEACRRIGRCRTLKRVDEGCQARDRRRRRRDDDEEGDDGDGGWTSGLVEWDEERLTDMTVAASGGRKRKRATDDDADGGRRGSGLDDDDDDDDDEKADEKPQPIDRLQDAVTGIVAAAADDATAQLAAHKRMVAELLPVYQKMSGSTPTKPIDASSGKKRRSSPGGERLEFSELSALFRSAKSAEEDSVRSGVGCTLVEVAGLVASGLRNPPRLSGSKLSAKNGENEDESVSDKVNEDEDDDDDDDAVSSKSAVTTTVALPVKSDSVLAEPAAEDGQSAAPMGGADLPATVSAIMHYAPVLRHEHLANALCRSAVPCGPDIVASLAANCPPAVPPLLRGCIDAHLAASSASTLSLSTSGAAPADRAVLSSAGTSIRRIAALSPSEAWRAVAGLRDERRLLSPLSVGYAEGLSLALELTMNADAEAAVAMMLAELSRDGRHRLQQQQHQKIQSARENTVAPKEGPRSVRDAAVAARHRPGRGNDSQVANNDVDPNSSGRRRDLPAPRRGRRKIRPPRQMRKRLQLAPSNTSATGRTDLAQALSRNPNLASQAAECIASCLEKAASSESANKSIVWGHVALLARAFAALAYEVGLCPTAQAEEEGQSQSSLPYVEMVMTVLRKIASYLPPANATTPLSEGGSCSLHSPMPLSCPGDEYLCAALCSCAVTCARLVDRESNGRKDNDIAALGACIDCLNTLLRLSVSRTSDAFASRLSGAISAKDGSGLDALVREVLFGINYSEGQGLNDANLQAERSEMPRALECGKEDLSFVAACVWASSKVDSEVLSAATKRGWQENVVVADIRAVLVAVVRRQVKVHDLEGLLKSVLADPSKCASAFVQKEVVPLIFSQIGPQGGNLDGNASQIPLFLPLQIEKVAKGVSWKLSDLQASFQVRGSECIDYKDNPIRCQFVLQLLYVLKFAHQVPDSPFAVDPLSLPVGSALLFCRTLLHADAVSERQKEAISVITSTLEDLFARLCPEVLSMTPDGSLLSFDDALSGLSSTLQANKVLPTTVAAAIRGCLKGGDNADPAGRVAERLFLKSRADFPSAEVDAQVCAALLSSQHSPLRIRSYSSLCRDPLVLLRCNVGSWRCCGLRRILLSVLRRLLDANDFIAREEVPSESVALELLAARDALVTRCLLVADSCSYCFDGDTENGCSDGTPAASRCPMTVSLVRYIVSKRRGLVAVLVKQGLSNAAVDLLAELVPESLGDAPALSILLSERNTLTAAERLSVADASLRIVIAHGISAAAKGSKICNSNQDVKKLAFAALSTCVSSFFLVLGPVGVPVDAVCEEDGRDLTSQCRNSTFRMIEAMQKIGCHRTELKNEAKIALAKMASFCKSEGAMGGVGGAAAVKRKALLKELWDLTMRSIATLGGGV</sequence>
<feature type="compositionally biased region" description="Low complexity" evidence="1">
    <location>
        <begin position="7"/>
        <end position="22"/>
    </location>
</feature>
<proteinExistence type="predicted"/>
<name>A0A7S4M5P6_9STRA</name>
<evidence type="ECO:0000313" key="2">
    <source>
        <dbReference type="EMBL" id="CAE2201896.1"/>
    </source>
</evidence>
<gene>
    <name evidence="2" type="ORF">OAUR00152_LOCUS1057</name>
</gene>
<reference evidence="2" key="1">
    <citation type="submission" date="2021-01" db="EMBL/GenBank/DDBJ databases">
        <authorList>
            <person name="Corre E."/>
            <person name="Pelletier E."/>
            <person name="Niang G."/>
            <person name="Scheremetjew M."/>
            <person name="Finn R."/>
            <person name="Kale V."/>
            <person name="Holt S."/>
            <person name="Cochrane G."/>
            <person name="Meng A."/>
            <person name="Brown T."/>
            <person name="Cohen L."/>
        </authorList>
    </citation>
    <scope>NUCLEOTIDE SEQUENCE</scope>
    <source>
        <strain evidence="2">Isolate 1302-5</strain>
    </source>
</reference>
<protein>
    <submittedName>
        <fullName evidence="2">Uncharacterized protein</fullName>
    </submittedName>
</protein>
<feature type="region of interest" description="Disordered" evidence="1">
    <location>
        <begin position="80"/>
        <end position="118"/>
    </location>
</feature>
<feature type="region of interest" description="Disordered" evidence="1">
    <location>
        <begin position="358"/>
        <end position="402"/>
    </location>
</feature>
<accession>A0A7S4M5P6</accession>
<feature type="region of interest" description="Disordered" evidence="1">
    <location>
        <begin position="587"/>
        <end position="682"/>
    </location>
</feature>
<feature type="compositionally biased region" description="Acidic residues" evidence="1">
    <location>
        <begin position="234"/>
        <end position="245"/>
    </location>
</feature>
<feature type="compositionally biased region" description="Basic and acidic residues" evidence="1">
    <location>
        <begin position="246"/>
        <end position="256"/>
    </location>
</feature>
<feature type="compositionally biased region" description="Acidic residues" evidence="1">
    <location>
        <begin position="375"/>
        <end position="396"/>
    </location>
</feature>
<evidence type="ECO:0000256" key="1">
    <source>
        <dbReference type="SAM" id="MobiDB-lite"/>
    </source>
</evidence>
<feature type="region of interest" description="Disordered" evidence="1">
    <location>
        <begin position="169"/>
        <end position="256"/>
    </location>
</feature>
<feature type="region of interest" description="Disordered" evidence="1">
    <location>
        <begin position="292"/>
        <end position="316"/>
    </location>
</feature>
<dbReference type="EMBL" id="HBKQ01001554">
    <property type="protein sequence ID" value="CAE2201896.1"/>
    <property type="molecule type" value="Transcribed_RNA"/>
</dbReference>
<feature type="compositionally biased region" description="Polar residues" evidence="1">
    <location>
        <begin position="631"/>
        <end position="645"/>
    </location>
</feature>
<feature type="region of interest" description="Disordered" evidence="1">
    <location>
        <begin position="1"/>
        <end position="26"/>
    </location>
</feature>
<feature type="compositionally biased region" description="Basic and acidic residues" evidence="1">
    <location>
        <begin position="220"/>
        <end position="233"/>
    </location>
</feature>
<organism evidence="2">
    <name type="scientific">Odontella aurita</name>
    <dbReference type="NCBI Taxonomy" id="265563"/>
    <lineage>
        <taxon>Eukaryota</taxon>
        <taxon>Sar</taxon>
        <taxon>Stramenopiles</taxon>
        <taxon>Ochrophyta</taxon>
        <taxon>Bacillariophyta</taxon>
        <taxon>Mediophyceae</taxon>
        <taxon>Biddulphiophycidae</taxon>
        <taxon>Eupodiscales</taxon>
        <taxon>Odontellaceae</taxon>
        <taxon>Odontella</taxon>
    </lineage>
</organism>